<dbReference type="AlphaFoldDB" id="A0ABD1L7J0"/>
<gene>
    <name evidence="1" type="ORF">Fmac_028454</name>
</gene>
<reference evidence="1 2" key="1">
    <citation type="submission" date="2024-08" db="EMBL/GenBank/DDBJ databases">
        <title>Insights into the chromosomal genome structure of Flemingia macrophylla.</title>
        <authorList>
            <person name="Ding Y."/>
            <person name="Zhao Y."/>
            <person name="Bi W."/>
            <person name="Wu M."/>
            <person name="Zhao G."/>
            <person name="Gong Y."/>
            <person name="Li W."/>
            <person name="Zhang P."/>
        </authorList>
    </citation>
    <scope>NUCLEOTIDE SEQUENCE [LARGE SCALE GENOMIC DNA]</scope>
    <source>
        <strain evidence="1">DYQJB</strain>
        <tissue evidence="1">Leaf</tissue>
    </source>
</reference>
<dbReference type="EMBL" id="JBGMDY010000010">
    <property type="protein sequence ID" value="KAL2319485.1"/>
    <property type="molecule type" value="Genomic_DNA"/>
</dbReference>
<keyword evidence="2" id="KW-1185">Reference proteome</keyword>
<accession>A0ABD1L7J0</accession>
<dbReference type="PANTHER" id="PTHR46148">
    <property type="entry name" value="CHROMO DOMAIN-CONTAINING PROTEIN"/>
    <property type="match status" value="1"/>
</dbReference>
<evidence type="ECO:0000313" key="1">
    <source>
        <dbReference type="EMBL" id="KAL2319485.1"/>
    </source>
</evidence>
<dbReference type="PANTHER" id="PTHR46148:SF60">
    <property type="entry name" value="CHROMO DOMAIN-CONTAINING PROTEIN"/>
    <property type="match status" value="1"/>
</dbReference>
<evidence type="ECO:0008006" key="3">
    <source>
        <dbReference type="Google" id="ProtNLM"/>
    </source>
</evidence>
<name>A0ABD1L7J0_9FABA</name>
<proteinExistence type="predicted"/>
<comment type="caution">
    <text evidence="1">The sequence shown here is derived from an EMBL/GenBank/DDBJ whole genome shotgun (WGS) entry which is preliminary data.</text>
</comment>
<sequence length="140" mass="16017">MAPFEALYGRRSRTSLCWVEPGESIILGPEIALPLNLANLHNVFHVSHLCKYIHDPSHVIESDDIQIKENLTYKTVPLRIDDKRVKRLRGKDIPLVKVVWGGNREESATWELESKMREAYPMLFTSGNFEDDISKKGGEL</sequence>
<dbReference type="Proteomes" id="UP001603857">
    <property type="component" value="Unassembled WGS sequence"/>
</dbReference>
<protein>
    <recommendedName>
        <fullName evidence="3">Chromo domain-containing protein</fullName>
    </recommendedName>
</protein>
<organism evidence="1 2">
    <name type="scientific">Flemingia macrophylla</name>
    <dbReference type="NCBI Taxonomy" id="520843"/>
    <lineage>
        <taxon>Eukaryota</taxon>
        <taxon>Viridiplantae</taxon>
        <taxon>Streptophyta</taxon>
        <taxon>Embryophyta</taxon>
        <taxon>Tracheophyta</taxon>
        <taxon>Spermatophyta</taxon>
        <taxon>Magnoliopsida</taxon>
        <taxon>eudicotyledons</taxon>
        <taxon>Gunneridae</taxon>
        <taxon>Pentapetalae</taxon>
        <taxon>rosids</taxon>
        <taxon>fabids</taxon>
        <taxon>Fabales</taxon>
        <taxon>Fabaceae</taxon>
        <taxon>Papilionoideae</taxon>
        <taxon>50 kb inversion clade</taxon>
        <taxon>NPAAA clade</taxon>
        <taxon>indigoferoid/millettioid clade</taxon>
        <taxon>Phaseoleae</taxon>
        <taxon>Flemingia</taxon>
    </lineage>
</organism>
<evidence type="ECO:0000313" key="2">
    <source>
        <dbReference type="Proteomes" id="UP001603857"/>
    </source>
</evidence>